<dbReference type="InParanoid" id="D2V9X1"/>
<dbReference type="STRING" id="5762.D2V9X1"/>
<keyword evidence="1" id="KW-0175">Coiled coil</keyword>
<evidence type="ECO:0000313" key="3">
    <source>
        <dbReference type="EMBL" id="EFC46322.1"/>
    </source>
</evidence>
<dbReference type="AlphaFoldDB" id="D2V9X1"/>
<dbReference type="Pfam" id="PF01927">
    <property type="entry name" value="Mut7-C"/>
    <property type="match status" value="1"/>
</dbReference>
<dbReference type="GeneID" id="8851384"/>
<feature type="coiled-coil region" evidence="1">
    <location>
        <begin position="92"/>
        <end position="156"/>
    </location>
</feature>
<feature type="domain" description="Mut7-C RNAse" evidence="2">
    <location>
        <begin position="45"/>
        <end position="230"/>
    </location>
</feature>
<dbReference type="OrthoDB" id="10261556at2759"/>
<dbReference type="InterPro" id="IPR002782">
    <property type="entry name" value="Mut7-C_RNAse_dom"/>
</dbReference>
<dbReference type="PANTHER" id="PTHR39081">
    <property type="entry name" value="MUT7-C DOMAIN-CONTAINING PROTEIN"/>
    <property type="match status" value="1"/>
</dbReference>
<accession>D2V9X1</accession>
<dbReference type="VEuPathDB" id="AmoebaDB:NAEGRDRAFT_47828"/>
<keyword evidence="4" id="KW-1185">Reference proteome</keyword>
<name>D2V9X1_NAEGR</name>
<dbReference type="KEGG" id="ngr:NAEGRDRAFT_47828"/>
<organism evidence="4">
    <name type="scientific">Naegleria gruberi</name>
    <name type="common">Amoeba</name>
    <dbReference type="NCBI Taxonomy" id="5762"/>
    <lineage>
        <taxon>Eukaryota</taxon>
        <taxon>Discoba</taxon>
        <taxon>Heterolobosea</taxon>
        <taxon>Tetramitia</taxon>
        <taxon>Eutetramitia</taxon>
        <taxon>Vahlkampfiidae</taxon>
        <taxon>Naegleria</taxon>
    </lineage>
</organism>
<sequence length="238" mass="28165">MTDKISEEIHQPNENNQQKEEEIILLENKENDIQKEEIIFGNDGKYILDGTLCGVGSHLRKLGVDAVYSNEYSDAYILYLARNEDRMIITKSTKLLQRIRQQEEKLENYKKKIKILGDKALVESLVQQRLMKPKTEEEIEEERQELIEIVQEEEQQKYKYYIVKSIGKYDQLKEVVNEFKIIFKKENIFARCFSCNGQVIEVKKEDIEHLVFEKTYLNTDKFTQCQSCNQGELYIDSN</sequence>
<protein>
    <submittedName>
        <fullName evidence="3">Predicted protein</fullName>
    </submittedName>
</protein>
<evidence type="ECO:0000313" key="4">
    <source>
        <dbReference type="Proteomes" id="UP000006671"/>
    </source>
</evidence>
<evidence type="ECO:0000259" key="2">
    <source>
        <dbReference type="Pfam" id="PF01927"/>
    </source>
</evidence>
<dbReference type="EMBL" id="GG738859">
    <property type="protein sequence ID" value="EFC46322.1"/>
    <property type="molecule type" value="Genomic_DNA"/>
</dbReference>
<dbReference type="Proteomes" id="UP000006671">
    <property type="component" value="Unassembled WGS sequence"/>
</dbReference>
<reference evidence="3 4" key="1">
    <citation type="journal article" date="2010" name="Cell">
        <title>The genome of Naegleria gruberi illuminates early eukaryotic versatility.</title>
        <authorList>
            <person name="Fritz-Laylin L.K."/>
            <person name="Prochnik S.E."/>
            <person name="Ginger M.L."/>
            <person name="Dacks J.B."/>
            <person name="Carpenter M.L."/>
            <person name="Field M.C."/>
            <person name="Kuo A."/>
            <person name="Paredez A."/>
            <person name="Chapman J."/>
            <person name="Pham J."/>
            <person name="Shu S."/>
            <person name="Neupane R."/>
            <person name="Cipriano M."/>
            <person name="Mancuso J."/>
            <person name="Tu H."/>
            <person name="Salamov A."/>
            <person name="Lindquist E."/>
            <person name="Shapiro H."/>
            <person name="Lucas S."/>
            <person name="Grigoriev I.V."/>
            <person name="Cande W.Z."/>
            <person name="Fulton C."/>
            <person name="Rokhsar D.S."/>
            <person name="Dawson S.C."/>
        </authorList>
    </citation>
    <scope>NUCLEOTIDE SEQUENCE [LARGE SCALE GENOMIC DNA]</scope>
    <source>
        <strain evidence="3 4">NEG-M</strain>
    </source>
</reference>
<evidence type="ECO:0000256" key="1">
    <source>
        <dbReference type="SAM" id="Coils"/>
    </source>
</evidence>
<gene>
    <name evidence="3" type="ORF">NAEGRDRAFT_47828</name>
</gene>
<dbReference type="eggNOG" id="ENOG502S0BM">
    <property type="taxonomic scope" value="Eukaryota"/>
</dbReference>
<proteinExistence type="predicted"/>
<dbReference type="PANTHER" id="PTHR39081:SF1">
    <property type="entry name" value="MUT7-C RNASE DOMAIN-CONTAINING PROTEIN"/>
    <property type="match status" value="1"/>
</dbReference>
<dbReference type="RefSeq" id="XP_002679066.1">
    <property type="nucleotide sequence ID" value="XM_002679020.1"/>
</dbReference>
<dbReference type="OMA" id="YLARNED"/>